<dbReference type="InterPro" id="IPR032005">
    <property type="entry name" value="TyrRSs_C"/>
</dbReference>
<dbReference type="GO" id="GO:0005829">
    <property type="term" value="C:cytosol"/>
    <property type="evidence" value="ECO:0007669"/>
    <property type="project" value="TreeGrafter"/>
</dbReference>
<dbReference type="NCBIfam" id="TIGR00234">
    <property type="entry name" value="tyrS"/>
    <property type="match status" value="1"/>
</dbReference>
<dbReference type="GO" id="GO:0005524">
    <property type="term" value="F:ATP binding"/>
    <property type="evidence" value="ECO:0007669"/>
    <property type="project" value="UniProtKB-KW"/>
</dbReference>
<sequence>MRLSGPVTQKRNITQSYLQKTLEAKLEWARQSTEIKAGRKESMLSMLEKRGYVNQVVGSRDDLERLMTEKRVGIYCGVDPTASSMHVGHLLPLMVLYWSYIKGFHACSLLGGATAQIGDPIGRTTTRDIQHSSVRKVNMMKIHLQLKGMWQHIEDRAREYGYQWEWAWRRELTNNNAWLHKLPALELLKLAGRGTRLGTMLGRDTVKNRMTSKEGMSFAEFTYPLLQAWDWWHMYSTKDIQVQVGGSDQFGNILTGIDTINWIRHNHYDPVFLQDEKTMKEKEVFLKKPMGFTVPLLTTSSGEKFGKSAGNAIWLDGEMTSPFDLYQFFLRMADADVHRYLKLFTFEPLNELDKLMEEHNKDASKRVAQHKLAKEVLRIVHGQKIAEDTEQEHRSLFKKSSTSLPQMPAKANRERPPDVNRVLNETAPIVNADSPPFHSLTLPKSLVYNQPISRVLYHAGMVASRSEGHRMIVNKGAYLGARPGGTGTMSDQVDWTPATNFEGKETENYIIGGDTLFMRVGKWKVKIIKIICDEEFEEQGLMAPGWEEMRERKEVKPLTDQKGPTPGEEPVRAEPALLGQLL</sequence>
<feature type="domain" description="Tyrosyl-tRNA synthetase C-terminal" evidence="10">
    <location>
        <begin position="435"/>
        <end position="547"/>
    </location>
</feature>
<evidence type="ECO:0000259" key="10">
    <source>
        <dbReference type="Pfam" id="PF16714"/>
    </source>
</evidence>
<dbReference type="Gene3D" id="1.10.240.10">
    <property type="entry name" value="Tyrosyl-Transfer RNA Synthetase"/>
    <property type="match status" value="1"/>
</dbReference>
<dbReference type="GO" id="GO:0005739">
    <property type="term" value="C:mitochondrion"/>
    <property type="evidence" value="ECO:0007669"/>
    <property type="project" value="TreeGrafter"/>
</dbReference>
<gene>
    <name evidence="11" type="ORF">OEA41_000210</name>
</gene>
<proteinExistence type="inferred from homology"/>
<dbReference type="GO" id="GO:0003723">
    <property type="term" value="F:RNA binding"/>
    <property type="evidence" value="ECO:0007669"/>
    <property type="project" value="InterPro"/>
</dbReference>
<protein>
    <recommendedName>
        <fullName evidence="8">Tyrosine--tRNA ligase</fullName>
        <ecNumber evidence="8">6.1.1.1</ecNumber>
    </recommendedName>
    <alternativeName>
        <fullName evidence="8">Tyrosyl-tRNA synthetase</fullName>
    </alternativeName>
</protein>
<dbReference type="FunFam" id="1.10.240.10:FF:000001">
    <property type="entry name" value="Tyrosine--tRNA ligase"/>
    <property type="match status" value="1"/>
</dbReference>
<evidence type="ECO:0000256" key="7">
    <source>
        <dbReference type="ARBA" id="ARBA00048248"/>
    </source>
</evidence>
<dbReference type="Pfam" id="PF16714">
    <property type="entry name" value="TyrRSs_C"/>
    <property type="match status" value="1"/>
</dbReference>
<dbReference type="SUPFAM" id="SSF52374">
    <property type="entry name" value="Nucleotidylyl transferase"/>
    <property type="match status" value="1"/>
</dbReference>
<evidence type="ECO:0000256" key="4">
    <source>
        <dbReference type="ARBA" id="ARBA00022840"/>
    </source>
</evidence>
<keyword evidence="4 8" id="KW-0067">ATP-binding</keyword>
<dbReference type="InterPro" id="IPR002305">
    <property type="entry name" value="aa-tRNA-synth_Ic"/>
</dbReference>
<dbReference type="InterPro" id="IPR024088">
    <property type="entry name" value="Tyr-tRNA-ligase_bac-type"/>
</dbReference>
<comment type="catalytic activity">
    <reaction evidence="7 8">
        <text>tRNA(Tyr) + L-tyrosine + ATP = L-tyrosyl-tRNA(Tyr) + AMP + diphosphate + H(+)</text>
        <dbReference type="Rhea" id="RHEA:10220"/>
        <dbReference type="Rhea" id="RHEA-COMP:9706"/>
        <dbReference type="Rhea" id="RHEA-COMP:9707"/>
        <dbReference type="ChEBI" id="CHEBI:15378"/>
        <dbReference type="ChEBI" id="CHEBI:30616"/>
        <dbReference type="ChEBI" id="CHEBI:33019"/>
        <dbReference type="ChEBI" id="CHEBI:58315"/>
        <dbReference type="ChEBI" id="CHEBI:78442"/>
        <dbReference type="ChEBI" id="CHEBI:78536"/>
        <dbReference type="ChEBI" id="CHEBI:456215"/>
        <dbReference type="EC" id="6.1.1.1"/>
    </reaction>
</comment>
<dbReference type="PRINTS" id="PR01040">
    <property type="entry name" value="TRNASYNTHTYR"/>
</dbReference>
<accession>A0AAE0DR87</accession>
<keyword evidence="5 8" id="KW-0648">Protein biosynthesis</keyword>
<dbReference type="EMBL" id="JASNWA010000003">
    <property type="protein sequence ID" value="KAK3178078.1"/>
    <property type="molecule type" value="Genomic_DNA"/>
</dbReference>
<dbReference type="EC" id="6.1.1.1" evidence="8"/>
<dbReference type="AlphaFoldDB" id="A0AAE0DR87"/>
<feature type="region of interest" description="Disordered" evidence="9">
    <location>
        <begin position="551"/>
        <end position="582"/>
    </location>
</feature>
<keyword evidence="2 8" id="KW-0436">Ligase</keyword>
<dbReference type="GO" id="GO:0006437">
    <property type="term" value="P:tyrosyl-tRNA aminoacylation"/>
    <property type="evidence" value="ECO:0007669"/>
    <property type="project" value="InterPro"/>
</dbReference>
<name>A0AAE0DR87_9LECA</name>
<dbReference type="PANTHER" id="PTHR11766">
    <property type="entry name" value="TYROSYL-TRNA SYNTHETASE"/>
    <property type="match status" value="1"/>
</dbReference>
<dbReference type="PANTHER" id="PTHR11766:SF0">
    <property type="entry name" value="TYROSINE--TRNA LIGASE, MITOCHONDRIAL"/>
    <property type="match status" value="1"/>
</dbReference>
<comment type="similarity">
    <text evidence="1 8">Belongs to the class-I aminoacyl-tRNA synthetase family.</text>
</comment>
<dbReference type="CDD" id="cd00805">
    <property type="entry name" value="TyrRS_core"/>
    <property type="match status" value="1"/>
</dbReference>
<evidence type="ECO:0000256" key="9">
    <source>
        <dbReference type="SAM" id="MobiDB-lite"/>
    </source>
</evidence>
<keyword evidence="12" id="KW-1185">Reference proteome</keyword>
<comment type="caution">
    <text evidence="11">The sequence shown here is derived from an EMBL/GenBank/DDBJ whole genome shotgun (WGS) entry which is preliminary data.</text>
</comment>
<keyword evidence="3 8" id="KW-0547">Nucleotide-binding</keyword>
<dbReference type="Pfam" id="PF00579">
    <property type="entry name" value="tRNA-synt_1b"/>
    <property type="match status" value="1"/>
</dbReference>
<evidence type="ECO:0000256" key="5">
    <source>
        <dbReference type="ARBA" id="ARBA00022917"/>
    </source>
</evidence>
<reference evidence="11" key="1">
    <citation type="submission" date="2022-11" db="EMBL/GenBank/DDBJ databases">
        <title>Chromosomal genome sequence assembly and mating type (MAT) locus characterization of the leprose asexual lichenized fungus Lepraria neglecta (Nyl.) Erichsen.</title>
        <authorList>
            <person name="Allen J.L."/>
            <person name="Pfeffer B."/>
        </authorList>
    </citation>
    <scope>NUCLEOTIDE SEQUENCE</scope>
    <source>
        <strain evidence="11">Allen 5258</strain>
    </source>
</reference>
<evidence type="ECO:0000256" key="8">
    <source>
        <dbReference type="RuleBase" id="RU361234"/>
    </source>
</evidence>
<dbReference type="Gene3D" id="3.40.50.620">
    <property type="entry name" value="HUPs"/>
    <property type="match status" value="1"/>
</dbReference>
<evidence type="ECO:0000256" key="3">
    <source>
        <dbReference type="ARBA" id="ARBA00022741"/>
    </source>
</evidence>
<evidence type="ECO:0000313" key="11">
    <source>
        <dbReference type="EMBL" id="KAK3178078.1"/>
    </source>
</evidence>
<evidence type="ECO:0000313" key="12">
    <source>
        <dbReference type="Proteomes" id="UP001276659"/>
    </source>
</evidence>
<evidence type="ECO:0000256" key="2">
    <source>
        <dbReference type="ARBA" id="ARBA00022598"/>
    </source>
</evidence>
<keyword evidence="6 8" id="KW-0030">Aminoacyl-tRNA synthetase</keyword>
<dbReference type="Proteomes" id="UP001276659">
    <property type="component" value="Unassembled WGS sequence"/>
</dbReference>
<dbReference type="FunFam" id="3.40.50.620:FF:000227">
    <property type="entry name" value="Tyrosine--tRNA ligase"/>
    <property type="match status" value="1"/>
</dbReference>
<dbReference type="InterPro" id="IPR014729">
    <property type="entry name" value="Rossmann-like_a/b/a_fold"/>
</dbReference>
<evidence type="ECO:0000256" key="6">
    <source>
        <dbReference type="ARBA" id="ARBA00023146"/>
    </source>
</evidence>
<dbReference type="GO" id="GO:0004831">
    <property type="term" value="F:tyrosine-tRNA ligase activity"/>
    <property type="evidence" value="ECO:0007669"/>
    <property type="project" value="UniProtKB-EC"/>
</dbReference>
<organism evidence="11 12">
    <name type="scientific">Lepraria neglecta</name>
    <dbReference type="NCBI Taxonomy" id="209136"/>
    <lineage>
        <taxon>Eukaryota</taxon>
        <taxon>Fungi</taxon>
        <taxon>Dikarya</taxon>
        <taxon>Ascomycota</taxon>
        <taxon>Pezizomycotina</taxon>
        <taxon>Lecanoromycetes</taxon>
        <taxon>OSLEUM clade</taxon>
        <taxon>Lecanoromycetidae</taxon>
        <taxon>Lecanorales</taxon>
        <taxon>Lecanorineae</taxon>
        <taxon>Stereocaulaceae</taxon>
        <taxon>Lepraria</taxon>
    </lineage>
</organism>
<evidence type="ECO:0000256" key="1">
    <source>
        <dbReference type="ARBA" id="ARBA00005594"/>
    </source>
</evidence>
<dbReference type="InterPro" id="IPR002307">
    <property type="entry name" value="Tyr-tRNA-ligase"/>
</dbReference>